<evidence type="ECO:0008006" key="3">
    <source>
        <dbReference type="Google" id="ProtNLM"/>
    </source>
</evidence>
<comment type="caution">
    <text evidence="1">The sequence shown here is derived from an EMBL/GenBank/DDBJ whole genome shotgun (WGS) entry which is preliminary data.</text>
</comment>
<dbReference type="EMBL" id="WBUI01000014">
    <property type="protein sequence ID" value="KAB2931330.1"/>
    <property type="molecule type" value="Genomic_DNA"/>
</dbReference>
<name>A0A833LWF2_9LEPT</name>
<dbReference type="Proteomes" id="UP000460298">
    <property type="component" value="Unassembled WGS sequence"/>
</dbReference>
<evidence type="ECO:0000313" key="1">
    <source>
        <dbReference type="EMBL" id="KAB2931330.1"/>
    </source>
</evidence>
<organism evidence="1 2">
    <name type="scientific">Leptonema illini</name>
    <dbReference type="NCBI Taxonomy" id="183"/>
    <lineage>
        <taxon>Bacteria</taxon>
        <taxon>Pseudomonadati</taxon>
        <taxon>Spirochaetota</taxon>
        <taxon>Spirochaetia</taxon>
        <taxon>Leptospirales</taxon>
        <taxon>Leptospiraceae</taxon>
        <taxon>Leptonema</taxon>
    </lineage>
</organism>
<protein>
    <recommendedName>
        <fullName evidence="3">Ribbon-helix-helix protein CopG domain-containing protein</fullName>
    </recommendedName>
</protein>
<sequence>MKKARRTGKQEQIRWNMLLTEEEAEFLKEQARREGRTASDLVRSAIERLYRPHERIEALLALDELKGDYLDRTVCTERLQAGNA</sequence>
<gene>
    <name evidence="1" type="ORF">F9K24_13905</name>
</gene>
<reference evidence="1 2" key="1">
    <citation type="submission" date="2019-10" db="EMBL/GenBank/DDBJ databases">
        <title>Extracellular Electron Transfer in a Candidatus Methanoperedens spp. Enrichment Culture.</title>
        <authorList>
            <person name="Berger S."/>
            <person name="Rangel Shaw D."/>
            <person name="Berben T."/>
            <person name="In 'T Zandt M."/>
            <person name="Frank J."/>
            <person name="Reimann J."/>
            <person name="Jetten M.S.M."/>
            <person name="Welte C.U."/>
        </authorList>
    </citation>
    <scope>NUCLEOTIDE SEQUENCE [LARGE SCALE GENOMIC DNA]</scope>
    <source>
        <strain evidence="1">SB12</strain>
    </source>
</reference>
<proteinExistence type="predicted"/>
<dbReference type="AlphaFoldDB" id="A0A833LWF2"/>
<evidence type="ECO:0000313" key="2">
    <source>
        <dbReference type="Proteomes" id="UP000460298"/>
    </source>
</evidence>
<accession>A0A833LWF2</accession>